<reference evidence="14 15" key="1">
    <citation type="submission" date="2019-08" db="EMBL/GenBank/DDBJ databases">
        <title>In-depth cultivation of the pig gut microbiome towards novel bacterial diversity and tailored functional studies.</title>
        <authorList>
            <person name="Wylensek D."/>
            <person name="Hitch T.C.A."/>
            <person name="Clavel T."/>
        </authorList>
    </citation>
    <scope>NUCLEOTIDE SEQUENCE [LARGE SCALE GENOMIC DNA]</scope>
    <source>
        <strain evidence="14 15">NM-380-WT-3C1</strain>
    </source>
</reference>
<keyword evidence="4 9" id="KW-0347">Helicase</keyword>
<dbReference type="GO" id="GO:0016787">
    <property type="term" value="F:hydrolase activity"/>
    <property type="evidence" value="ECO:0007669"/>
    <property type="project" value="UniProtKB-KW"/>
</dbReference>
<dbReference type="SMART" id="SM00357">
    <property type="entry name" value="CSP"/>
    <property type="match status" value="1"/>
</dbReference>
<dbReference type="PANTHER" id="PTHR46425:SF1">
    <property type="entry name" value="TRANSCRIPTION TERMINATION FACTOR RHO"/>
    <property type="match status" value="1"/>
</dbReference>
<dbReference type="Gene3D" id="2.40.50.140">
    <property type="entry name" value="Nucleic acid-binding proteins"/>
    <property type="match status" value="1"/>
</dbReference>
<dbReference type="SMART" id="SM00382">
    <property type="entry name" value="AAA"/>
    <property type="match status" value="1"/>
</dbReference>
<dbReference type="AlphaFoldDB" id="A0A7X2PB64"/>
<dbReference type="Gene3D" id="3.40.50.300">
    <property type="entry name" value="P-loop containing nucleotide triphosphate hydrolases"/>
    <property type="match status" value="1"/>
</dbReference>
<keyword evidence="5 9" id="KW-0067">ATP-binding</keyword>
<dbReference type="InterPro" id="IPR012340">
    <property type="entry name" value="NA-bd_OB-fold"/>
</dbReference>
<feature type="compositionally biased region" description="Low complexity" evidence="12">
    <location>
        <begin position="96"/>
        <end position="105"/>
    </location>
</feature>
<dbReference type="EC" id="3.6.4.-" evidence="9 10"/>
<dbReference type="EMBL" id="VUNN01000002">
    <property type="protein sequence ID" value="MSU05537.1"/>
    <property type="molecule type" value="Genomic_DNA"/>
</dbReference>
<dbReference type="GO" id="GO:0008186">
    <property type="term" value="F:ATP-dependent activity, acting on RNA"/>
    <property type="evidence" value="ECO:0007669"/>
    <property type="project" value="UniProtKB-UniRule"/>
</dbReference>
<dbReference type="NCBIfam" id="NF006886">
    <property type="entry name" value="PRK09376.1"/>
    <property type="match status" value="1"/>
</dbReference>
<accession>A0A7X2PB64</accession>
<evidence type="ECO:0000256" key="12">
    <source>
        <dbReference type="SAM" id="MobiDB-lite"/>
    </source>
</evidence>
<dbReference type="GO" id="GO:0005829">
    <property type="term" value="C:cytosol"/>
    <property type="evidence" value="ECO:0007669"/>
    <property type="project" value="UniProtKB-ARBA"/>
</dbReference>
<comment type="function">
    <text evidence="9">Facilitates transcription termination by a mechanism that involves Rho binding to the nascent RNA, activation of Rho's RNA-dependent ATPase activity, and release of the mRNA from the DNA template.</text>
</comment>
<dbReference type="InterPro" id="IPR027417">
    <property type="entry name" value="P-loop_NTPase"/>
</dbReference>
<keyword evidence="7 9" id="KW-0805">Transcription regulation</keyword>
<dbReference type="CDD" id="cd04459">
    <property type="entry name" value="Rho_CSD"/>
    <property type="match status" value="1"/>
</dbReference>
<sequence>MADEDLFEQGLLEATQSTDEGEKKEKRVVKTKRTIKVKVKAKEPVEETKEPIEEQGVAETEKVEKPRRKVQRKPKKKVNPEVEVKSEEEQPTLIDVETITPEPVVELPPTPVEVEEKPQEEIATQEVTPTEEAINEANTETPSESESEEKSEEDSSKTNKQINLNKKNKFNKNQKPKREETIEVNLEENPDAPLLFVSYLTTLPVDNLRELARQKGIAEDVILDCRKQDLIKEMCRLHSFSGGALMVEGTIEILPDGFGFLRYSINSYLSGSEDVYLSAGMIRGCGLRTGDTVYGQIRTPRDTDRFYSMFRVMKVNDQTPQEAKLRVPFDTLTPLFPDEKLDLQYVSDSEKPDTMDIATRVVDLFCPIGKGQRSIIVAPPRTGKTVLMQKIANAITTNHPEVKLFVLLVDERPEEVTDMRRNVKGEVVASTFDEQATRHVQVAEMVIEKAKRLVELHKDVVILLDSITRLARAYNQTVPASGKILSGGVDSNALHKPKRFFGAARNIENGGSLTIISTALIETGSRMDEVIFEEFKGTGNNEIVLDRRMADSRKFPAINIKKSGTRRDDLILSKDELTRLWLLRNAVSNMDDLEMSVFLIDKMKKTHNNKEFLASMSGAAVSSATQTMSVLK</sequence>
<keyword evidence="1 9" id="KW-0806">Transcription termination</keyword>
<dbReference type="GO" id="GO:0005524">
    <property type="term" value="F:ATP binding"/>
    <property type="evidence" value="ECO:0007669"/>
    <property type="project" value="UniProtKB-UniRule"/>
</dbReference>
<evidence type="ECO:0000256" key="1">
    <source>
        <dbReference type="ARBA" id="ARBA00022472"/>
    </source>
</evidence>
<keyword evidence="8 9" id="KW-0804">Transcription</keyword>
<dbReference type="InterPro" id="IPR011129">
    <property type="entry name" value="CSD"/>
</dbReference>
<feature type="region of interest" description="Disordered" evidence="12">
    <location>
        <begin position="1"/>
        <end position="26"/>
    </location>
</feature>
<dbReference type="InterPro" id="IPR000194">
    <property type="entry name" value="ATPase_F1/V1/A1_a/bsu_nucl-bd"/>
</dbReference>
<feature type="compositionally biased region" description="Acidic residues" evidence="12">
    <location>
        <begin position="143"/>
        <end position="152"/>
    </location>
</feature>
<feature type="binding site" evidence="9">
    <location>
        <begin position="381"/>
        <end position="386"/>
    </location>
    <ligand>
        <name>ATP</name>
        <dbReference type="ChEBI" id="CHEBI:30616"/>
    </ligand>
</feature>
<dbReference type="InterPro" id="IPR003593">
    <property type="entry name" value="AAA+_ATPase"/>
</dbReference>
<feature type="compositionally biased region" description="Basic residues" evidence="12">
    <location>
        <begin position="65"/>
        <end position="77"/>
    </location>
</feature>
<feature type="compositionally biased region" description="Basic and acidic residues" evidence="12">
    <location>
        <begin position="40"/>
        <end position="52"/>
    </location>
</feature>
<dbReference type="GO" id="GO:0003723">
    <property type="term" value="F:RNA binding"/>
    <property type="evidence" value="ECO:0007669"/>
    <property type="project" value="UniProtKB-UniRule"/>
</dbReference>
<evidence type="ECO:0000256" key="6">
    <source>
        <dbReference type="ARBA" id="ARBA00022884"/>
    </source>
</evidence>
<protein>
    <recommendedName>
        <fullName evidence="9 10">Transcription termination factor Rho</fullName>
        <ecNumber evidence="9 10">3.6.4.-</ecNumber>
    </recommendedName>
    <alternativeName>
        <fullName evidence="9">ATP-dependent helicase Rho</fullName>
    </alternativeName>
</protein>
<feature type="compositionally biased region" description="Basic and acidic residues" evidence="12">
    <location>
        <begin position="78"/>
        <end position="88"/>
    </location>
</feature>
<dbReference type="CDD" id="cd01128">
    <property type="entry name" value="rho_factor_C"/>
    <property type="match status" value="1"/>
</dbReference>
<gene>
    <name evidence="9 14" type="primary">rho</name>
    <name evidence="14" type="ORF">FYJ80_01910</name>
</gene>
<name>A0A7X2PB64_9SPIO</name>
<dbReference type="PANTHER" id="PTHR46425">
    <property type="entry name" value="TRANSCRIPTION TERMINATION FACTOR RHO"/>
    <property type="match status" value="1"/>
</dbReference>
<evidence type="ECO:0000256" key="10">
    <source>
        <dbReference type="NCBIfam" id="TIGR00767"/>
    </source>
</evidence>
<dbReference type="SUPFAM" id="SSF50249">
    <property type="entry name" value="Nucleic acid-binding proteins"/>
    <property type="match status" value="1"/>
</dbReference>
<evidence type="ECO:0000259" key="13">
    <source>
        <dbReference type="PROSITE" id="PS51856"/>
    </source>
</evidence>
<dbReference type="SUPFAM" id="SSF52540">
    <property type="entry name" value="P-loop containing nucleoside triphosphate hydrolases"/>
    <property type="match status" value="1"/>
</dbReference>
<dbReference type="Proteomes" id="UP000460549">
    <property type="component" value="Unassembled WGS sequence"/>
</dbReference>
<evidence type="ECO:0000256" key="7">
    <source>
        <dbReference type="ARBA" id="ARBA00023015"/>
    </source>
</evidence>
<evidence type="ECO:0000256" key="2">
    <source>
        <dbReference type="ARBA" id="ARBA00022741"/>
    </source>
</evidence>
<evidence type="ECO:0000313" key="15">
    <source>
        <dbReference type="Proteomes" id="UP000460549"/>
    </source>
</evidence>
<evidence type="ECO:0000313" key="14">
    <source>
        <dbReference type="EMBL" id="MSU05537.1"/>
    </source>
</evidence>
<dbReference type="InterPro" id="IPR041703">
    <property type="entry name" value="Rho_factor_ATP-bd"/>
</dbReference>
<dbReference type="InterPro" id="IPR011113">
    <property type="entry name" value="Rho_RNA-bd"/>
</dbReference>
<feature type="domain" description="Rho RNA-BD" evidence="13">
    <location>
        <begin position="244"/>
        <end position="319"/>
    </location>
</feature>
<comment type="caution">
    <text evidence="14">The sequence shown here is derived from an EMBL/GenBank/DDBJ whole genome shotgun (WGS) entry which is preliminary data.</text>
</comment>
<evidence type="ECO:0000256" key="11">
    <source>
        <dbReference type="PROSITE-ProRule" id="PRU01203"/>
    </source>
</evidence>
<feature type="binding site" evidence="9">
    <location>
        <position position="412"/>
    </location>
    <ligand>
        <name>ATP</name>
        <dbReference type="ChEBI" id="CHEBI:30616"/>
    </ligand>
</feature>
<evidence type="ECO:0000256" key="5">
    <source>
        <dbReference type="ARBA" id="ARBA00022840"/>
    </source>
</evidence>
<comment type="similarity">
    <text evidence="9 11">Belongs to the Rho family.</text>
</comment>
<dbReference type="Pfam" id="PF07497">
    <property type="entry name" value="Rho_RNA_bind"/>
    <property type="match status" value="1"/>
</dbReference>
<feature type="compositionally biased region" description="Basic residues" evidence="12">
    <location>
        <begin position="166"/>
        <end position="175"/>
    </location>
</feature>
<proteinExistence type="inferred from homology"/>
<dbReference type="GO" id="GO:0006353">
    <property type="term" value="P:DNA-templated transcription termination"/>
    <property type="evidence" value="ECO:0007669"/>
    <property type="project" value="UniProtKB-UniRule"/>
</dbReference>
<evidence type="ECO:0000256" key="8">
    <source>
        <dbReference type="ARBA" id="ARBA00023163"/>
    </source>
</evidence>
<dbReference type="HAMAP" id="MF_01884">
    <property type="entry name" value="Rho"/>
    <property type="match status" value="1"/>
</dbReference>
<keyword evidence="15" id="KW-1185">Reference proteome</keyword>
<keyword evidence="2 9" id="KW-0547">Nucleotide-binding</keyword>
<comment type="caution">
    <text evidence="9">Lacks conserved residue(s) required for the propagation of feature annotation.</text>
</comment>
<dbReference type="InterPro" id="IPR004665">
    <property type="entry name" value="Term_rho"/>
</dbReference>
<dbReference type="RefSeq" id="WP_154424433.1">
    <property type="nucleotide sequence ID" value="NZ_VUNN01000002.1"/>
</dbReference>
<feature type="binding site" evidence="9">
    <location>
        <begin position="369"/>
        <end position="374"/>
    </location>
    <ligand>
        <name>ATP</name>
        <dbReference type="ChEBI" id="CHEBI:30616"/>
    </ligand>
</feature>
<evidence type="ECO:0000256" key="9">
    <source>
        <dbReference type="HAMAP-Rule" id="MF_01884"/>
    </source>
</evidence>
<dbReference type="GO" id="GO:0004386">
    <property type="term" value="F:helicase activity"/>
    <property type="evidence" value="ECO:0007669"/>
    <property type="project" value="UniProtKB-UniRule"/>
</dbReference>
<dbReference type="NCBIfam" id="TIGR00767">
    <property type="entry name" value="rho"/>
    <property type="match status" value="1"/>
</dbReference>
<organism evidence="14 15">
    <name type="scientific">Bullifex porci</name>
    <dbReference type="NCBI Taxonomy" id="2606638"/>
    <lineage>
        <taxon>Bacteria</taxon>
        <taxon>Pseudomonadati</taxon>
        <taxon>Spirochaetota</taxon>
        <taxon>Spirochaetia</taxon>
        <taxon>Spirochaetales</taxon>
        <taxon>Spirochaetaceae</taxon>
        <taxon>Bullifex</taxon>
    </lineage>
</organism>
<dbReference type="Pfam" id="PF00006">
    <property type="entry name" value="ATP-synt_ab"/>
    <property type="match status" value="1"/>
</dbReference>
<evidence type="ECO:0000256" key="4">
    <source>
        <dbReference type="ARBA" id="ARBA00022806"/>
    </source>
</evidence>
<evidence type="ECO:0000256" key="3">
    <source>
        <dbReference type="ARBA" id="ARBA00022801"/>
    </source>
</evidence>
<dbReference type="PROSITE" id="PS51856">
    <property type="entry name" value="RHO_RNA_BD"/>
    <property type="match status" value="1"/>
</dbReference>
<feature type="compositionally biased region" description="Low complexity" evidence="12">
    <location>
        <begin position="128"/>
        <end position="142"/>
    </location>
</feature>
<comment type="subunit">
    <text evidence="9">Homohexamer. The homohexamer assembles into an open ring structure.</text>
</comment>
<feature type="region of interest" description="Disordered" evidence="12">
    <location>
        <begin position="40"/>
        <end position="178"/>
    </location>
</feature>
<keyword evidence="6 9" id="KW-0694">RNA-binding</keyword>
<keyword evidence="3 9" id="KW-0378">Hydrolase</keyword>